<sequence length="112" mass="12778">MHFVRKYSSLCKKWKEIIGHFVIIHVLLKRFIKGLNLGTMSYVLMVLISNHSRTPVKKLQLINNLNNIVKSHLTLMSLNLQVASHSSFITQFTVLSHFLHCSSSSVSSFLPV</sequence>
<evidence type="ECO:0000313" key="1">
    <source>
        <dbReference type="EMBL" id="KAE9615686.1"/>
    </source>
</evidence>
<evidence type="ECO:0000313" key="2">
    <source>
        <dbReference type="Proteomes" id="UP000447434"/>
    </source>
</evidence>
<accession>A0A6A4QR14</accession>
<gene>
    <name evidence="1" type="ORF">Lalb_Chr04g0257971</name>
</gene>
<protein>
    <submittedName>
        <fullName evidence="1">Uncharacterized protein</fullName>
    </submittedName>
</protein>
<comment type="caution">
    <text evidence="1">The sequence shown here is derived from an EMBL/GenBank/DDBJ whole genome shotgun (WGS) entry which is preliminary data.</text>
</comment>
<name>A0A6A4QR14_LUPAL</name>
<organism evidence="1 2">
    <name type="scientific">Lupinus albus</name>
    <name type="common">White lupine</name>
    <name type="synonym">Lupinus termis</name>
    <dbReference type="NCBI Taxonomy" id="3870"/>
    <lineage>
        <taxon>Eukaryota</taxon>
        <taxon>Viridiplantae</taxon>
        <taxon>Streptophyta</taxon>
        <taxon>Embryophyta</taxon>
        <taxon>Tracheophyta</taxon>
        <taxon>Spermatophyta</taxon>
        <taxon>Magnoliopsida</taxon>
        <taxon>eudicotyledons</taxon>
        <taxon>Gunneridae</taxon>
        <taxon>Pentapetalae</taxon>
        <taxon>rosids</taxon>
        <taxon>fabids</taxon>
        <taxon>Fabales</taxon>
        <taxon>Fabaceae</taxon>
        <taxon>Papilionoideae</taxon>
        <taxon>50 kb inversion clade</taxon>
        <taxon>genistoids sensu lato</taxon>
        <taxon>core genistoids</taxon>
        <taxon>Genisteae</taxon>
        <taxon>Lupinus</taxon>
    </lineage>
</organism>
<keyword evidence="2" id="KW-1185">Reference proteome</keyword>
<reference evidence="2" key="1">
    <citation type="journal article" date="2020" name="Nat. Commun.">
        <title>Genome sequence of the cluster root forming white lupin.</title>
        <authorList>
            <person name="Hufnagel B."/>
            <person name="Marques A."/>
            <person name="Soriano A."/>
            <person name="Marques L."/>
            <person name="Divol F."/>
            <person name="Doumas P."/>
            <person name="Sallet E."/>
            <person name="Mancinotti D."/>
            <person name="Carrere S."/>
            <person name="Marande W."/>
            <person name="Arribat S."/>
            <person name="Keller J."/>
            <person name="Huneau C."/>
            <person name="Blein T."/>
            <person name="Aime D."/>
            <person name="Laguerre M."/>
            <person name="Taylor J."/>
            <person name="Schubert V."/>
            <person name="Nelson M."/>
            <person name="Geu-Flores F."/>
            <person name="Crespi M."/>
            <person name="Gallardo-Guerrero K."/>
            <person name="Delaux P.-M."/>
            <person name="Salse J."/>
            <person name="Berges H."/>
            <person name="Guyot R."/>
            <person name="Gouzy J."/>
            <person name="Peret B."/>
        </authorList>
    </citation>
    <scope>NUCLEOTIDE SEQUENCE [LARGE SCALE GENOMIC DNA]</scope>
    <source>
        <strain evidence="2">cv. Amiga</strain>
    </source>
</reference>
<dbReference type="EMBL" id="WOCE01000004">
    <property type="protein sequence ID" value="KAE9615686.1"/>
    <property type="molecule type" value="Genomic_DNA"/>
</dbReference>
<dbReference type="Proteomes" id="UP000447434">
    <property type="component" value="Chromosome 4"/>
</dbReference>
<dbReference type="AlphaFoldDB" id="A0A6A4QR14"/>
<proteinExistence type="predicted"/>